<dbReference type="EMBL" id="CP017305">
    <property type="protein sequence ID" value="AOS82976.1"/>
    <property type="molecule type" value="Genomic_DNA"/>
</dbReference>
<dbReference type="KEGG" id="clz:BIU88_01735"/>
<evidence type="ECO:0000313" key="2">
    <source>
        <dbReference type="Proteomes" id="UP000095185"/>
    </source>
</evidence>
<dbReference type="Proteomes" id="UP000095185">
    <property type="component" value="Chromosome"/>
</dbReference>
<name>A0A1D8CVT3_CHLLM</name>
<organism evidence="1 2">
    <name type="scientific">Chlorobaculum limnaeum</name>
    <dbReference type="NCBI Taxonomy" id="274537"/>
    <lineage>
        <taxon>Bacteria</taxon>
        <taxon>Pseudomonadati</taxon>
        <taxon>Chlorobiota</taxon>
        <taxon>Chlorobiia</taxon>
        <taxon>Chlorobiales</taxon>
        <taxon>Chlorobiaceae</taxon>
        <taxon>Chlorobaculum</taxon>
    </lineage>
</organism>
<evidence type="ECO:0000313" key="1">
    <source>
        <dbReference type="EMBL" id="AOS82976.1"/>
    </source>
</evidence>
<gene>
    <name evidence="1" type="ORF">BIU88_01735</name>
</gene>
<sequence>MLIQNAIISNMNMKITEAIFGNDHPSGNFDLGNGNSISYLHSDGNIIITIINPNTGSTTIVVPEFIAE</sequence>
<dbReference type="STRING" id="274537.BIU88_01735"/>
<accession>A0A1D8CVT3</accession>
<protein>
    <submittedName>
        <fullName evidence="1">Uncharacterized protein</fullName>
    </submittedName>
</protein>
<proteinExistence type="predicted"/>
<reference evidence="1" key="1">
    <citation type="submission" date="2016-09" db="EMBL/GenBank/DDBJ databases">
        <title>Genome sequence of Chlorobaculum limnaeum.</title>
        <authorList>
            <person name="Liu Z."/>
            <person name="Tank M."/>
            <person name="Bryant D.A."/>
        </authorList>
    </citation>
    <scope>NUCLEOTIDE SEQUENCE [LARGE SCALE GENOMIC DNA]</scope>
    <source>
        <strain evidence="1">DSM 1677</strain>
    </source>
</reference>
<dbReference type="AlphaFoldDB" id="A0A1D8CVT3"/>
<keyword evidence="2" id="KW-1185">Reference proteome</keyword>